<feature type="compositionally biased region" description="Low complexity" evidence="1">
    <location>
        <begin position="112"/>
        <end position="131"/>
    </location>
</feature>
<proteinExistence type="predicted"/>
<evidence type="ECO:0000313" key="4">
    <source>
        <dbReference type="Proteomes" id="UP000249723"/>
    </source>
</evidence>
<keyword evidence="2" id="KW-0732">Signal</keyword>
<evidence type="ECO:0000256" key="2">
    <source>
        <dbReference type="SAM" id="SignalP"/>
    </source>
</evidence>
<keyword evidence="4" id="KW-1185">Reference proteome</keyword>
<dbReference type="Gene3D" id="3.40.1690.20">
    <property type="match status" value="1"/>
</dbReference>
<dbReference type="AlphaFoldDB" id="A0A2X0KID9"/>
<dbReference type="EMBL" id="FMWP01000014">
    <property type="protein sequence ID" value="SCZ90706.1"/>
    <property type="molecule type" value="Genomic_DNA"/>
</dbReference>
<feature type="region of interest" description="Disordered" evidence="1">
    <location>
        <begin position="112"/>
        <end position="272"/>
    </location>
</feature>
<dbReference type="Proteomes" id="UP000249723">
    <property type="component" value="Unassembled WGS sequence"/>
</dbReference>
<feature type="compositionally biased region" description="Pro residues" evidence="1">
    <location>
        <begin position="190"/>
        <end position="200"/>
    </location>
</feature>
<evidence type="ECO:0000313" key="3">
    <source>
        <dbReference type="EMBL" id="SCZ90706.1"/>
    </source>
</evidence>
<accession>A0A2X0KID9</accession>
<dbReference type="OrthoDB" id="1413014at2759"/>
<name>A0A2X0KID9_9BASI</name>
<feature type="compositionally biased region" description="Low complexity" evidence="1">
    <location>
        <begin position="144"/>
        <end position="189"/>
    </location>
</feature>
<evidence type="ECO:0000256" key="1">
    <source>
        <dbReference type="SAM" id="MobiDB-lite"/>
    </source>
</evidence>
<gene>
    <name evidence="3" type="ORF">BZ3500_MVSOF-1268-A1-R1_CHR1-3G02169</name>
</gene>
<feature type="signal peptide" evidence="2">
    <location>
        <begin position="1"/>
        <end position="31"/>
    </location>
</feature>
<reference evidence="4" key="1">
    <citation type="submission" date="2016-10" db="EMBL/GenBank/DDBJ databases">
        <authorList>
            <person name="Jeantristanb JTB J.-T."/>
            <person name="Ricardo R."/>
        </authorList>
    </citation>
    <scope>NUCLEOTIDE SEQUENCE [LARGE SCALE GENOMIC DNA]</scope>
</reference>
<feature type="compositionally biased region" description="Low complexity" evidence="1">
    <location>
        <begin position="220"/>
        <end position="230"/>
    </location>
</feature>
<organism evidence="3 4">
    <name type="scientific">Microbotryum saponariae</name>
    <dbReference type="NCBI Taxonomy" id="289078"/>
    <lineage>
        <taxon>Eukaryota</taxon>
        <taxon>Fungi</taxon>
        <taxon>Dikarya</taxon>
        <taxon>Basidiomycota</taxon>
        <taxon>Pucciniomycotina</taxon>
        <taxon>Microbotryomycetes</taxon>
        <taxon>Microbotryales</taxon>
        <taxon>Microbotryaceae</taxon>
        <taxon>Microbotryum</taxon>
    </lineage>
</organism>
<feature type="compositionally biased region" description="Polar residues" evidence="1">
    <location>
        <begin position="132"/>
        <end position="143"/>
    </location>
</feature>
<protein>
    <submittedName>
        <fullName evidence="3">BZ3500_MvSof-1268-A1-R1_Chr1-3g02169 protein</fullName>
    </submittedName>
</protein>
<sequence length="329" mass="33813">MSALRMREARASRVAVAQLLLILCLPPQTAPGDPSRSTAFLSPTMLPRAARRATSSSTSSLVAASTHPTLPVSSFAASSPSGLRSSACPYRRTLRAAPSRPAFAPASARSFSGLSSRQSSTLSPSVLSASPTGSSSTRPATTGSSAANSSSSSSSSSSPSVSASSSSPSSPDRQSSAPQSQHQHDNASPSNPPPPKPPQDAPVGLEDFFGGMLGKRTKDAAAGGTAIPAAPKDPLKDFLSKVTPKTGGPGGNGNNNNKNNGDPTPPGNPSSTGILATTLAFYLIYRLTSSYDPASREITWQEFNSAFLSKGLVEKLTVINRAKLLLFDR</sequence>
<feature type="chain" id="PRO_5030060021" evidence="2">
    <location>
        <begin position="32"/>
        <end position="329"/>
    </location>
</feature>
<dbReference type="STRING" id="289078.A0A2X0KID9"/>